<feature type="transmembrane region" description="Helical" evidence="6">
    <location>
        <begin position="80"/>
        <end position="99"/>
    </location>
</feature>
<organism evidence="9 10">
    <name type="scientific">Larkinella insperata</name>
    <dbReference type="NCBI Taxonomy" id="332158"/>
    <lineage>
        <taxon>Bacteria</taxon>
        <taxon>Pseudomonadati</taxon>
        <taxon>Bacteroidota</taxon>
        <taxon>Cytophagia</taxon>
        <taxon>Cytophagales</taxon>
        <taxon>Spirosomataceae</taxon>
        <taxon>Larkinella</taxon>
    </lineage>
</organism>
<evidence type="ECO:0000259" key="7">
    <source>
        <dbReference type="Pfam" id="PF03772"/>
    </source>
</evidence>
<sequence length="715" mass="80543">MRHSALQDGFTTFFISCLMLRWNAFPFVRYVLALMGGILAYLQFPQSGHFVVLYLFVVTNVFLISFLWKRKPFAIIKGVSGLLILSGMGWLVTALHTAANAPTNLIHLQQPVRAYRAVVSSQAENRAKTFRLELEVKTVLTDSAWQPASGRLIVYLDKTVPKKPRYGDLWLVRGAPRTIDPPLNPGEFNYKRHLANRGIYHQQYLRSTDRVVVGYHPENRLTALAYGVNDWADSVFTGHLGRGPEFAIVKAMILGVRDGIDTDLQQAYSAAGAVHVLSVSGLHVGVLFAALSFALAFLKRNRHGKFLFAVLMLGLLWFYALMTGFSAPVLRSAFMFSLLLIGQTIGRANNPLNTLAASAFLILLIDPYALMTAGFQLSYLAVCGLILWHRSLYQSYTFRYRWSDWLWQLTAVALVAQLLTFPLGVFYFHQFPTYFWLANPVVIPLSSLVLILAMGVLVVGWIPYVGFGVGKLLFGSMWLLNQAILWTEKLPFSMVKPLMLTAWELLVLYGVILFGIAWLVSREGRYGRVMVVSMLLLTASVGWTTLHRKKQRLLIVHFVPHTSAISLVEGGSAVFLTREAFNDTSREVTFYVRNTWDSLGVSRITYAQPDRMPRRIPFFQNPAVALLSWQGKSVVIVNRIPKREPWRLPAVVDVAIVSRNAVQSWSDLKGRLAARRIIFDDSNKTPLTDRLLAEARQRGIPCHSVRQQGAFVLNF</sequence>
<accession>A0ABW3PWY3</accession>
<name>A0ABW3PWY3_9BACT</name>
<reference evidence="10" key="1">
    <citation type="journal article" date="2019" name="Int. J. Syst. Evol. Microbiol.">
        <title>The Global Catalogue of Microorganisms (GCM) 10K type strain sequencing project: providing services to taxonomists for standard genome sequencing and annotation.</title>
        <authorList>
            <consortium name="The Broad Institute Genomics Platform"/>
            <consortium name="The Broad Institute Genome Sequencing Center for Infectious Disease"/>
            <person name="Wu L."/>
            <person name="Ma J."/>
        </authorList>
    </citation>
    <scope>NUCLEOTIDE SEQUENCE [LARGE SCALE GENOMIC DNA]</scope>
    <source>
        <strain evidence="10">CCUG 55608</strain>
    </source>
</reference>
<gene>
    <name evidence="9" type="ORF">ACFQ4C_00755</name>
</gene>
<dbReference type="EMBL" id="JBHTLP010000001">
    <property type="protein sequence ID" value="MFD1139613.1"/>
    <property type="molecule type" value="Genomic_DNA"/>
</dbReference>
<feature type="domain" description="ComEC/Rec2-related protein" evidence="7">
    <location>
        <begin position="252"/>
        <end position="520"/>
    </location>
</feature>
<evidence type="ECO:0000256" key="4">
    <source>
        <dbReference type="ARBA" id="ARBA00022989"/>
    </source>
</evidence>
<comment type="subcellular location">
    <subcellularLocation>
        <location evidence="1">Cell membrane</location>
        <topology evidence="1">Multi-pass membrane protein</topology>
    </subcellularLocation>
</comment>
<dbReference type="InterPro" id="IPR004477">
    <property type="entry name" value="ComEC_N"/>
</dbReference>
<dbReference type="InterPro" id="IPR052159">
    <property type="entry name" value="Competence_DNA_uptake"/>
</dbReference>
<feature type="transmembrane region" description="Helical" evidence="6">
    <location>
        <begin position="50"/>
        <end position="68"/>
    </location>
</feature>
<evidence type="ECO:0000259" key="8">
    <source>
        <dbReference type="Pfam" id="PF13567"/>
    </source>
</evidence>
<comment type="caution">
    <text evidence="9">The sequence shown here is derived from an EMBL/GenBank/DDBJ whole genome shotgun (WGS) entry which is preliminary data.</text>
</comment>
<feature type="transmembrane region" description="Helical" evidence="6">
    <location>
        <begin position="498"/>
        <end position="520"/>
    </location>
</feature>
<dbReference type="InterPro" id="IPR025405">
    <property type="entry name" value="DUF4131"/>
</dbReference>
<feature type="transmembrane region" description="Helical" evidence="6">
    <location>
        <begin position="273"/>
        <end position="298"/>
    </location>
</feature>
<evidence type="ECO:0000313" key="9">
    <source>
        <dbReference type="EMBL" id="MFD1139613.1"/>
    </source>
</evidence>
<keyword evidence="3 6" id="KW-0812">Transmembrane</keyword>
<feature type="transmembrane region" description="Helical" evidence="6">
    <location>
        <begin position="360"/>
        <end position="387"/>
    </location>
</feature>
<protein>
    <submittedName>
        <fullName evidence="9">ComEC/Rec2 family competence protein</fullName>
    </submittedName>
</protein>
<evidence type="ECO:0000256" key="2">
    <source>
        <dbReference type="ARBA" id="ARBA00022475"/>
    </source>
</evidence>
<evidence type="ECO:0000256" key="6">
    <source>
        <dbReference type="SAM" id="Phobius"/>
    </source>
</evidence>
<feature type="transmembrane region" description="Helical" evidence="6">
    <location>
        <begin position="305"/>
        <end position="322"/>
    </location>
</feature>
<evidence type="ECO:0000256" key="5">
    <source>
        <dbReference type="ARBA" id="ARBA00023136"/>
    </source>
</evidence>
<feature type="transmembrane region" description="Helical" evidence="6">
    <location>
        <begin position="407"/>
        <end position="429"/>
    </location>
</feature>
<feature type="domain" description="DUF4131" evidence="8">
    <location>
        <begin position="52"/>
        <end position="210"/>
    </location>
</feature>
<keyword evidence="10" id="KW-1185">Reference proteome</keyword>
<feature type="transmembrane region" description="Helical" evidence="6">
    <location>
        <begin position="468"/>
        <end position="486"/>
    </location>
</feature>
<keyword evidence="4 6" id="KW-1133">Transmembrane helix</keyword>
<proteinExistence type="predicted"/>
<evidence type="ECO:0000256" key="1">
    <source>
        <dbReference type="ARBA" id="ARBA00004651"/>
    </source>
</evidence>
<dbReference type="Pfam" id="PF03772">
    <property type="entry name" value="Competence"/>
    <property type="match status" value="1"/>
</dbReference>
<dbReference type="Pfam" id="PF13567">
    <property type="entry name" value="DUF4131"/>
    <property type="match status" value="1"/>
</dbReference>
<keyword evidence="2" id="KW-1003">Cell membrane</keyword>
<feature type="transmembrane region" description="Helical" evidence="6">
    <location>
        <begin position="441"/>
        <end position="462"/>
    </location>
</feature>
<dbReference type="PANTHER" id="PTHR30619:SF1">
    <property type="entry name" value="RECOMBINATION PROTEIN 2"/>
    <property type="match status" value="1"/>
</dbReference>
<dbReference type="Proteomes" id="UP001597116">
    <property type="component" value="Unassembled WGS sequence"/>
</dbReference>
<dbReference type="PANTHER" id="PTHR30619">
    <property type="entry name" value="DNA INTERNALIZATION/COMPETENCE PROTEIN COMEC/REC2"/>
    <property type="match status" value="1"/>
</dbReference>
<feature type="transmembrane region" description="Helical" evidence="6">
    <location>
        <begin position="526"/>
        <end position="546"/>
    </location>
</feature>
<dbReference type="NCBIfam" id="TIGR00360">
    <property type="entry name" value="ComEC_N-term"/>
    <property type="match status" value="1"/>
</dbReference>
<evidence type="ECO:0000256" key="3">
    <source>
        <dbReference type="ARBA" id="ARBA00022692"/>
    </source>
</evidence>
<dbReference type="RefSeq" id="WP_379883838.1">
    <property type="nucleotide sequence ID" value="NZ_JBHTLP010000001.1"/>
</dbReference>
<feature type="transmembrane region" description="Helical" evidence="6">
    <location>
        <begin position="27"/>
        <end position="44"/>
    </location>
</feature>
<evidence type="ECO:0000313" key="10">
    <source>
        <dbReference type="Proteomes" id="UP001597116"/>
    </source>
</evidence>
<keyword evidence="5 6" id="KW-0472">Membrane</keyword>